<dbReference type="OrthoDB" id="5289639at2"/>
<dbReference type="Pfam" id="PF14238">
    <property type="entry name" value="DUF4340"/>
    <property type="match status" value="1"/>
</dbReference>
<dbReference type="AlphaFoldDB" id="I4C7W1"/>
<dbReference type="HOGENOM" id="CLU_563530_0_0_7"/>
<reference evidence="4" key="1">
    <citation type="submission" date="2012-06" db="EMBL/GenBank/DDBJ databases">
        <title>Complete sequence of chromosome of Desulfomonile tiedjei DSM 6799.</title>
        <authorList>
            <person name="Lucas S."/>
            <person name="Copeland A."/>
            <person name="Lapidus A."/>
            <person name="Glavina del Rio T."/>
            <person name="Dalin E."/>
            <person name="Tice H."/>
            <person name="Bruce D."/>
            <person name="Goodwin L."/>
            <person name="Pitluck S."/>
            <person name="Peters L."/>
            <person name="Ovchinnikova G."/>
            <person name="Zeytun A."/>
            <person name="Lu M."/>
            <person name="Kyrpides N."/>
            <person name="Mavromatis K."/>
            <person name="Ivanova N."/>
            <person name="Brettin T."/>
            <person name="Detter J.C."/>
            <person name="Han C."/>
            <person name="Larimer F."/>
            <person name="Land M."/>
            <person name="Hauser L."/>
            <person name="Markowitz V."/>
            <person name="Cheng J.-F."/>
            <person name="Hugenholtz P."/>
            <person name="Woyke T."/>
            <person name="Wu D."/>
            <person name="Spring S."/>
            <person name="Schroeder M."/>
            <person name="Brambilla E."/>
            <person name="Klenk H.-P."/>
            <person name="Eisen J.A."/>
        </authorList>
    </citation>
    <scope>NUCLEOTIDE SEQUENCE [LARGE SCALE GENOMIC DNA]</scope>
    <source>
        <strain evidence="4">ATCC 49306 / DSM 6799 / DCB-1</strain>
    </source>
</reference>
<feature type="region of interest" description="Disordered" evidence="1">
    <location>
        <begin position="415"/>
        <end position="459"/>
    </location>
</feature>
<feature type="domain" description="DUF4340" evidence="2">
    <location>
        <begin position="70"/>
        <end position="252"/>
    </location>
</feature>
<dbReference type="EMBL" id="CP003360">
    <property type="protein sequence ID" value="AFM25652.1"/>
    <property type="molecule type" value="Genomic_DNA"/>
</dbReference>
<proteinExistence type="predicted"/>
<gene>
    <name evidence="3" type="ordered locus">Desti_2984</name>
</gene>
<accession>I4C7W1</accession>
<evidence type="ECO:0000313" key="3">
    <source>
        <dbReference type="EMBL" id="AFM25652.1"/>
    </source>
</evidence>
<keyword evidence="4" id="KW-1185">Reference proteome</keyword>
<evidence type="ECO:0000259" key="2">
    <source>
        <dbReference type="Pfam" id="PF14238"/>
    </source>
</evidence>
<dbReference type="eggNOG" id="ENOG5032VJ4">
    <property type="taxonomic scope" value="Bacteria"/>
</dbReference>
<evidence type="ECO:0000313" key="4">
    <source>
        <dbReference type="Proteomes" id="UP000006055"/>
    </source>
</evidence>
<dbReference type="Proteomes" id="UP000006055">
    <property type="component" value="Chromosome"/>
</dbReference>
<dbReference type="RefSeq" id="WP_014810789.1">
    <property type="nucleotide sequence ID" value="NC_018025.1"/>
</dbReference>
<sequence length="484" mass="54205">MKLRNLAIYAVILAALAAYVYFVEIKYKTEKQQQEDQAAKLIHLDKDKIVRIELKSPDQVIELKKPGDSWVLSAPVKTAGDQFAIGALVQSALDAKPERVISEKDVKWEEYGLEKPEFILTLETPEKKAQIDFGAGNPSKSSFYARVEGQPKLLLVADTLKNSLNKKVFDLREKSIFSIAPNDVDRVVISKEGQTIELERESPDKWNLTKPEKFKAKLSVMESGLNSITALKAKDIIDEPNTDGDTYGFENPQETIHLSGAKLAQTLIVGKPKQDPKESQAPGSTSVYAKLKDQPMIYVIEERALKSLKTDPKDLRDRSVMALNPSDIEKIEVAVDGKTWLLVQKDKKWSMEQPEKKENLDSWVVSGLLWALKDLEWKSTLPSTDPAATLLEKPQLVASFYRKNEKDPIVFKAAWEESKSTPENKPDEKKGEAAAAQPDTGDIKTPETVNVSVSPSPEQNTIFKIDGGFIDRMRGDLLRISEKK</sequence>
<evidence type="ECO:0000256" key="1">
    <source>
        <dbReference type="SAM" id="MobiDB-lite"/>
    </source>
</evidence>
<feature type="compositionally biased region" description="Polar residues" evidence="1">
    <location>
        <begin position="447"/>
        <end position="459"/>
    </location>
</feature>
<name>I4C7W1_DESTA</name>
<organism evidence="3 4">
    <name type="scientific">Desulfomonile tiedjei (strain ATCC 49306 / DSM 6799 / DCB-1)</name>
    <dbReference type="NCBI Taxonomy" id="706587"/>
    <lineage>
        <taxon>Bacteria</taxon>
        <taxon>Pseudomonadati</taxon>
        <taxon>Thermodesulfobacteriota</taxon>
        <taxon>Desulfomonilia</taxon>
        <taxon>Desulfomonilales</taxon>
        <taxon>Desulfomonilaceae</taxon>
        <taxon>Desulfomonile</taxon>
    </lineage>
</organism>
<feature type="compositionally biased region" description="Basic and acidic residues" evidence="1">
    <location>
        <begin position="415"/>
        <end position="432"/>
    </location>
</feature>
<dbReference type="KEGG" id="dti:Desti_2984"/>
<dbReference type="STRING" id="706587.Desti_2984"/>
<protein>
    <recommendedName>
        <fullName evidence="2">DUF4340 domain-containing protein</fullName>
    </recommendedName>
</protein>
<dbReference type="InterPro" id="IPR025641">
    <property type="entry name" value="DUF4340"/>
</dbReference>